<evidence type="ECO:0000313" key="2">
    <source>
        <dbReference type="EMBL" id="OQR73448.1"/>
    </source>
</evidence>
<accession>A0A1V9XJC0</accession>
<keyword evidence="3" id="KW-1185">Reference proteome</keyword>
<feature type="compositionally biased region" description="Low complexity" evidence="1">
    <location>
        <begin position="284"/>
        <end position="295"/>
    </location>
</feature>
<dbReference type="AlphaFoldDB" id="A0A1V9XJC0"/>
<feature type="region of interest" description="Disordered" evidence="1">
    <location>
        <begin position="1"/>
        <end position="125"/>
    </location>
</feature>
<dbReference type="EMBL" id="MNPL01009921">
    <property type="protein sequence ID" value="OQR73448.1"/>
    <property type="molecule type" value="Genomic_DNA"/>
</dbReference>
<dbReference type="Proteomes" id="UP000192247">
    <property type="component" value="Unassembled WGS sequence"/>
</dbReference>
<reference evidence="2 3" key="1">
    <citation type="journal article" date="2017" name="Gigascience">
        <title>Draft genome of the honey bee ectoparasitic mite, Tropilaelaps mercedesae, is shaped by the parasitic life history.</title>
        <authorList>
            <person name="Dong X."/>
            <person name="Armstrong S.D."/>
            <person name="Xia D."/>
            <person name="Makepeace B.L."/>
            <person name="Darby A.C."/>
            <person name="Kadowaki T."/>
        </authorList>
    </citation>
    <scope>NUCLEOTIDE SEQUENCE [LARGE SCALE GENOMIC DNA]</scope>
    <source>
        <strain evidence="2">Wuxi-XJTLU</strain>
    </source>
</reference>
<proteinExistence type="predicted"/>
<feature type="region of interest" description="Disordered" evidence="1">
    <location>
        <begin position="284"/>
        <end position="343"/>
    </location>
</feature>
<organism evidence="2 3">
    <name type="scientific">Tropilaelaps mercedesae</name>
    <dbReference type="NCBI Taxonomy" id="418985"/>
    <lineage>
        <taxon>Eukaryota</taxon>
        <taxon>Metazoa</taxon>
        <taxon>Ecdysozoa</taxon>
        <taxon>Arthropoda</taxon>
        <taxon>Chelicerata</taxon>
        <taxon>Arachnida</taxon>
        <taxon>Acari</taxon>
        <taxon>Parasitiformes</taxon>
        <taxon>Mesostigmata</taxon>
        <taxon>Gamasina</taxon>
        <taxon>Dermanyssoidea</taxon>
        <taxon>Laelapidae</taxon>
        <taxon>Tropilaelaps</taxon>
    </lineage>
</organism>
<feature type="non-terminal residue" evidence="2">
    <location>
        <position position="343"/>
    </location>
</feature>
<dbReference type="OrthoDB" id="10533786at2759"/>
<dbReference type="InParanoid" id="A0A1V9XJC0"/>
<feature type="compositionally biased region" description="Polar residues" evidence="1">
    <location>
        <begin position="12"/>
        <end position="24"/>
    </location>
</feature>
<feature type="compositionally biased region" description="Basic and acidic residues" evidence="1">
    <location>
        <begin position="106"/>
        <end position="123"/>
    </location>
</feature>
<feature type="compositionally biased region" description="Polar residues" evidence="1">
    <location>
        <begin position="73"/>
        <end position="92"/>
    </location>
</feature>
<feature type="compositionally biased region" description="Low complexity" evidence="1">
    <location>
        <begin position="32"/>
        <end position="44"/>
    </location>
</feature>
<evidence type="ECO:0000313" key="3">
    <source>
        <dbReference type="Proteomes" id="UP000192247"/>
    </source>
</evidence>
<feature type="compositionally biased region" description="Basic and acidic residues" evidence="1">
    <location>
        <begin position="296"/>
        <end position="312"/>
    </location>
</feature>
<protein>
    <submittedName>
        <fullName evidence="2">Uncharacterized protein</fullName>
    </submittedName>
</protein>
<evidence type="ECO:0000256" key="1">
    <source>
        <dbReference type="SAM" id="MobiDB-lite"/>
    </source>
</evidence>
<sequence>MQKSAAIKNVGPQASGSARKSPFSQIRILPTSISSSARQSKLSSKVVSGRGMDSRNYQDSGNSEDGGRDDSSADNIQPQRPSLSGTHSSRISSKPEERRTRKPTRSRIDRPRPKDFDNFEERSTGFQTRSYKSLIGAARERHLQQQQQAVLNRHEDSEAGLLQRILHALSAPAPILSSPFPRSISQALSPRPLPDLLQYRPKENIEDDNARQPGSSFIGARKILRRSCRWKKGSRAAVRDRTKKIRLRAKADLVRVISRSPSPKAQSEPPRENRRKLLRMMRESQAVYEASQSASSEERRKDVQKRANEYLRHRPVTPSLTDDISDDHQDTMHGAHMGKMEKR</sequence>
<comment type="caution">
    <text evidence="2">The sequence shown here is derived from an EMBL/GenBank/DDBJ whole genome shotgun (WGS) entry which is preliminary data.</text>
</comment>
<name>A0A1V9XJC0_9ACAR</name>
<feature type="compositionally biased region" description="Basic and acidic residues" evidence="1">
    <location>
        <begin position="326"/>
        <end position="343"/>
    </location>
</feature>
<gene>
    <name evidence="2" type="ORF">BIW11_03578</name>
</gene>